<feature type="compositionally biased region" description="Gly residues" evidence="1">
    <location>
        <begin position="46"/>
        <end position="75"/>
    </location>
</feature>
<keyword evidence="4" id="KW-1185">Reference proteome</keyword>
<comment type="caution">
    <text evidence="3">The sequence shown here is derived from an EMBL/GenBank/DDBJ whole genome shotgun (WGS) entry which is preliminary data.</text>
</comment>
<reference evidence="4" key="1">
    <citation type="journal article" date="2019" name="Int. J. Syst. Evol. Microbiol.">
        <title>The Global Catalogue of Microorganisms (GCM) 10K type strain sequencing project: providing services to taxonomists for standard genome sequencing and annotation.</title>
        <authorList>
            <consortium name="The Broad Institute Genomics Platform"/>
            <consortium name="The Broad Institute Genome Sequencing Center for Infectious Disease"/>
            <person name="Wu L."/>
            <person name="Ma J."/>
        </authorList>
    </citation>
    <scope>NUCLEOTIDE SEQUENCE [LARGE SCALE GENOMIC DNA]</scope>
    <source>
        <strain evidence="4">JCM 9918</strain>
    </source>
</reference>
<evidence type="ECO:0000256" key="2">
    <source>
        <dbReference type="SAM" id="Phobius"/>
    </source>
</evidence>
<proteinExistence type="predicted"/>
<feature type="compositionally biased region" description="Gly residues" evidence="1">
    <location>
        <begin position="82"/>
        <end position="99"/>
    </location>
</feature>
<feature type="region of interest" description="Disordered" evidence="1">
    <location>
        <begin position="1"/>
        <end position="109"/>
    </location>
</feature>
<dbReference type="Proteomes" id="UP001596112">
    <property type="component" value="Unassembled WGS sequence"/>
</dbReference>
<dbReference type="EMBL" id="JBHSNZ010000035">
    <property type="protein sequence ID" value="MFC5812456.1"/>
    <property type="molecule type" value="Genomic_DNA"/>
</dbReference>
<keyword evidence="2" id="KW-1133">Transmembrane helix</keyword>
<evidence type="ECO:0000256" key="1">
    <source>
        <dbReference type="SAM" id="MobiDB-lite"/>
    </source>
</evidence>
<name>A0ABW1BHV4_9ACTN</name>
<gene>
    <name evidence="3" type="ORF">ACFQGO_33930</name>
</gene>
<sequence length="283" mass="28713">MTHQPESDEDLLRRAFALIGQEAGRPDPVSSTPVTERRVSAADPPRGGGGRASDGTGGGTAAHGRGGGTAAGGADGSPSRGAGAGSGAGSGAGARGGGTVSDHGPDSRTGAVWWRRRGVVLAGLVSAAALCAGVLGSSLIGGGTTNADSDRSGGGANASGKGQTLLEWIACGRTIAEGDVVAVKPSAEAGRVLVTFDVQDWIKPARGAERIILDVVDPTEARVREPWKEGQHLLVVVPERRDQETDAFQGDQLQWYRAKIEQGLPDAAGTTCPPEWRDTPGQG</sequence>
<feature type="region of interest" description="Disordered" evidence="1">
    <location>
        <begin position="264"/>
        <end position="283"/>
    </location>
</feature>
<dbReference type="RefSeq" id="WP_272172606.1">
    <property type="nucleotide sequence ID" value="NZ_JAQOSL010000059.1"/>
</dbReference>
<organism evidence="3 4">
    <name type="scientific">Streptomyces heilongjiangensis</name>
    <dbReference type="NCBI Taxonomy" id="945052"/>
    <lineage>
        <taxon>Bacteria</taxon>
        <taxon>Bacillati</taxon>
        <taxon>Actinomycetota</taxon>
        <taxon>Actinomycetes</taxon>
        <taxon>Kitasatosporales</taxon>
        <taxon>Streptomycetaceae</taxon>
        <taxon>Streptomyces</taxon>
    </lineage>
</organism>
<keyword evidence="2" id="KW-0812">Transmembrane</keyword>
<evidence type="ECO:0000313" key="3">
    <source>
        <dbReference type="EMBL" id="MFC5812456.1"/>
    </source>
</evidence>
<evidence type="ECO:0000313" key="4">
    <source>
        <dbReference type="Proteomes" id="UP001596112"/>
    </source>
</evidence>
<feature type="transmembrane region" description="Helical" evidence="2">
    <location>
        <begin position="118"/>
        <end position="140"/>
    </location>
</feature>
<protein>
    <submittedName>
        <fullName evidence="3">Uncharacterized protein</fullName>
    </submittedName>
</protein>
<accession>A0ABW1BHV4</accession>
<keyword evidence="2" id="KW-0472">Membrane</keyword>